<dbReference type="Proteomes" id="UP000595254">
    <property type="component" value="Chromosome"/>
</dbReference>
<dbReference type="InterPro" id="IPR012505">
    <property type="entry name" value="YbbR"/>
</dbReference>
<feature type="compositionally biased region" description="Acidic residues" evidence="1">
    <location>
        <begin position="323"/>
        <end position="338"/>
    </location>
</feature>
<protein>
    <submittedName>
        <fullName evidence="2">YbbR-like domain-containing protein</fullName>
    </submittedName>
</protein>
<dbReference type="Gene3D" id="2.170.120.40">
    <property type="entry name" value="YbbR-like domain"/>
    <property type="match status" value="2"/>
</dbReference>
<accession>A0A974RZY1</accession>
<feature type="compositionally biased region" description="Basic and acidic residues" evidence="1">
    <location>
        <begin position="348"/>
        <end position="363"/>
    </location>
</feature>
<evidence type="ECO:0000313" key="2">
    <source>
        <dbReference type="EMBL" id="QQS98719.1"/>
    </source>
</evidence>
<dbReference type="InterPro" id="IPR053154">
    <property type="entry name" value="c-di-AMP_regulator"/>
</dbReference>
<dbReference type="RefSeq" id="WP_040376708.1">
    <property type="nucleotide sequence ID" value="NZ_CP068053.1"/>
</dbReference>
<dbReference type="PANTHER" id="PTHR37804:SF1">
    <property type="entry name" value="CDAA REGULATORY PROTEIN CDAR"/>
    <property type="match status" value="1"/>
</dbReference>
<feature type="region of interest" description="Disordered" evidence="1">
    <location>
        <begin position="315"/>
        <end position="369"/>
    </location>
</feature>
<sequence length="467" mass="51313">MDKYTNSVWFSRLVALAIAALLFTSVNFESKNENGSLGFNTPGKVSQEVIEDVPVEIDYDQENLVVTGAPETVKITLEGVKSLLLPAKTQREFQVYIDLSDPEITLGEKKVPLKIRNLNEKLTATLSPAYATVMVQEKVTKDFSVDVDYNRSLLEEGYTAENPTSNPQTVKITGAKDVIDQISFVKATLGLTKGMDESVNREATVKALDRDLNKLNVTIEPAVVNVSLKVNIPSKTVPIRPIQSGKLKSGLKIKSLTTDDKEVTIYGKEAILENINEVTVPVNISNITGDAVYELPISVPDDVKKVSKDTVKVNIKTEKADPDSEADTDTDNDTDPDSEASLPEDTNDTDKPVDKPTEDKDTDKDEDVSIQTKKFSNLKIQTVGLDKDRSMKFVNPSMGSMGITFKGTRAELNKLKEANIQLSVNVNQLEAGTHDVAVQVKAPDNTNWELDSRMVTISITDNEEETS</sequence>
<organism evidence="2 3">
    <name type="scientific">Peribacillus psychrosaccharolyticus</name>
    <name type="common">Bacillus psychrosaccharolyticus</name>
    <dbReference type="NCBI Taxonomy" id="1407"/>
    <lineage>
        <taxon>Bacteria</taxon>
        <taxon>Bacillati</taxon>
        <taxon>Bacillota</taxon>
        <taxon>Bacilli</taxon>
        <taxon>Bacillales</taxon>
        <taxon>Bacillaceae</taxon>
        <taxon>Peribacillus</taxon>
    </lineage>
</organism>
<dbReference type="EMBL" id="CP068053">
    <property type="protein sequence ID" value="QQS98719.1"/>
    <property type="molecule type" value="Genomic_DNA"/>
</dbReference>
<gene>
    <name evidence="2" type="ORF">I6J18_13445</name>
</gene>
<reference evidence="2 3" key="1">
    <citation type="submission" date="2021-01" db="EMBL/GenBank/DDBJ databases">
        <title>FDA dAtabase for Regulatory Grade micrObial Sequences (FDA-ARGOS): Supporting development and validation of Infectious Disease Dx tests.</title>
        <authorList>
            <person name="Nelson B."/>
            <person name="Plummer A."/>
            <person name="Tallon L."/>
            <person name="Sadzewicz L."/>
            <person name="Zhao X."/>
            <person name="Boylan J."/>
            <person name="Ott S."/>
            <person name="Bowen H."/>
            <person name="Vavikolanu K."/>
            <person name="Mehta A."/>
            <person name="Aluvathingal J."/>
            <person name="Nadendla S."/>
            <person name="Myers T."/>
            <person name="Yan Y."/>
            <person name="Sichtig H."/>
        </authorList>
    </citation>
    <scope>NUCLEOTIDE SEQUENCE [LARGE SCALE GENOMIC DNA]</scope>
    <source>
        <strain evidence="2 3">FDAARGOS_1161</strain>
    </source>
</reference>
<dbReference type="AlphaFoldDB" id="A0A974RZY1"/>
<dbReference type="PANTHER" id="PTHR37804">
    <property type="entry name" value="CDAA REGULATORY PROTEIN CDAR"/>
    <property type="match status" value="1"/>
</dbReference>
<name>A0A974RZY1_PERPY</name>
<proteinExistence type="predicted"/>
<keyword evidence="3" id="KW-1185">Reference proteome</keyword>
<dbReference type="Pfam" id="PF07949">
    <property type="entry name" value="YbbR"/>
    <property type="match status" value="3"/>
</dbReference>
<dbReference type="KEGG" id="ppsr:I6J18_13445"/>
<evidence type="ECO:0000313" key="3">
    <source>
        <dbReference type="Proteomes" id="UP000595254"/>
    </source>
</evidence>
<evidence type="ECO:0000256" key="1">
    <source>
        <dbReference type="SAM" id="MobiDB-lite"/>
    </source>
</evidence>
<dbReference type="Gene3D" id="2.170.120.30">
    <property type="match status" value="2"/>
</dbReference>